<evidence type="ECO:0000256" key="4">
    <source>
        <dbReference type="ARBA" id="ARBA00022525"/>
    </source>
</evidence>
<feature type="chain" id="PRO_5013987250" description="Hydrophobin" evidence="6">
    <location>
        <begin position="19"/>
        <end position="115"/>
    </location>
</feature>
<evidence type="ECO:0000313" key="8">
    <source>
        <dbReference type="Proteomes" id="UP000053477"/>
    </source>
</evidence>
<dbReference type="InterPro" id="IPR001338">
    <property type="entry name" value="Class_I_Hydrophobin"/>
</dbReference>
<evidence type="ECO:0000256" key="6">
    <source>
        <dbReference type="RuleBase" id="RU365009"/>
    </source>
</evidence>
<proteinExistence type="inferred from homology"/>
<evidence type="ECO:0000256" key="2">
    <source>
        <dbReference type="ARBA" id="ARBA00010446"/>
    </source>
</evidence>
<dbReference type="SMART" id="SM00075">
    <property type="entry name" value="HYDRO"/>
    <property type="match status" value="1"/>
</dbReference>
<gene>
    <name evidence="7" type="ORF">SCHPADRAFT_943527</name>
</gene>
<keyword evidence="3 6" id="KW-0134">Cell wall</keyword>
<dbReference type="InParanoid" id="A0A0H2RXU3"/>
<name>A0A0H2RXU3_9AGAM</name>
<dbReference type="EMBL" id="KQ086051">
    <property type="protein sequence ID" value="KLO09601.1"/>
    <property type="molecule type" value="Genomic_DNA"/>
</dbReference>
<dbReference type="Proteomes" id="UP000053477">
    <property type="component" value="Unassembled WGS sequence"/>
</dbReference>
<keyword evidence="5 6" id="KW-1015">Disulfide bond</keyword>
<comment type="subcellular location">
    <subcellularLocation>
        <location evidence="1 6">Secreted</location>
        <location evidence="1 6">Cell wall</location>
    </subcellularLocation>
</comment>
<keyword evidence="8" id="KW-1185">Reference proteome</keyword>
<keyword evidence="6" id="KW-0732">Signal</keyword>
<protein>
    <recommendedName>
        <fullName evidence="6">Hydrophobin</fullName>
    </recommendedName>
</protein>
<comment type="similarity">
    <text evidence="2 6">Belongs to the fungal hydrophobin family.</text>
</comment>
<dbReference type="GO" id="GO:0009277">
    <property type="term" value="C:fungal-type cell wall"/>
    <property type="evidence" value="ECO:0007669"/>
    <property type="project" value="InterPro"/>
</dbReference>
<dbReference type="GO" id="GO:0005199">
    <property type="term" value="F:structural constituent of cell wall"/>
    <property type="evidence" value="ECO:0007669"/>
    <property type="project" value="InterPro"/>
</dbReference>
<accession>A0A0H2RXU3</accession>
<reference evidence="7 8" key="1">
    <citation type="submission" date="2015-04" db="EMBL/GenBank/DDBJ databases">
        <title>Complete genome sequence of Schizopora paradoxa KUC8140, a cosmopolitan wood degrader in East Asia.</title>
        <authorList>
            <consortium name="DOE Joint Genome Institute"/>
            <person name="Min B."/>
            <person name="Park H."/>
            <person name="Jang Y."/>
            <person name="Kim J.-J."/>
            <person name="Kim K.H."/>
            <person name="Pangilinan J."/>
            <person name="Lipzen A."/>
            <person name="Riley R."/>
            <person name="Grigoriev I.V."/>
            <person name="Spatafora J.W."/>
            <person name="Choi I.-G."/>
        </authorList>
    </citation>
    <scope>NUCLEOTIDE SEQUENCE [LARGE SCALE GENOMIC DNA]</scope>
    <source>
        <strain evidence="7 8">KUC8140</strain>
    </source>
</reference>
<keyword evidence="4 6" id="KW-0964">Secreted</keyword>
<evidence type="ECO:0000313" key="7">
    <source>
        <dbReference type="EMBL" id="KLO09601.1"/>
    </source>
</evidence>
<organism evidence="7 8">
    <name type="scientific">Schizopora paradoxa</name>
    <dbReference type="NCBI Taxonomy" id="27342"/>
    <lineage>
        <taxon>Eukaryota</taxon>
        <taxon>Fungi</taxon>
        <taxon>Dikarya</taxon>
        <taxon>Basidiomycota</taxon>
        <taxon>Agaricomycotina</taxon>
        <taxon>Agaricomycetes</taxon>
        <taxon>Hymenochaetales</taxon>
        <taxon>Schizoporaceae</taxon>
        <taxon>Schizopora</taxon>
    </lineage>
</organism>
<dbReference type="Pfam" id="PF01185">
    <property type="entry name" value="Hydrophobin"/>
    <property type="match status" value="1"/>
</dbReference>
<evidence type="ECO:0000256" key="5">
    <source>
        <dbReference type="ARBA" id="ARBA00023157"/>
    </source>
</evidence>
<dbReference type="AlphaFoldDB" id="A0A0H2RXU3"/>
<dbReference type="CDD" id="cd23507">
    <property type="entry name" value="hydrophobin_I"/>
    <property type="match status" value="1"/>
</dbReference>
<evidence type="ECO:0000256" key="3">
    <source>
        <dbReference type="ARBA" id="ARBA00022512"/>
    </source>
</evidence>
<feature type="signal peptide" evidence="6">
    <location>
        <begin position="1"/>
        <end position="18"/>
    </location>
</feature>
<sequence length="115" mass="11890">MQLIKPLIALALAASALASVHGPSKVHPNPPKPTPTPTCAKGTTALCCNELAFSSNQRVSMLMRLLHVPAPKTKNTLFGVTCNALGKGKNSCSGEEVCCKSNSWGGIIAEGCTSL</sequence>
<evidence type="ECO:0000256" key="1">
    <source>
        <dbReference type="ARBA" id="ARBA00004191"/>
    </source>
</evidence>